<dbReference type="Proteomes" id="UP000314294">
    <property type="component" value="Unassembled WGS sequence"/>
</dbReference>
<reference evidence="2 3" key="1">
    <citation type="submission" date="2019-03" db="EMBL/GenBank/DDBJ databases">
        <title>First draft genome of Liparis tanakae, snailfish: a comprehensive survey of snailfish specific genes.</title>
        <authorList>
            <person name="Kim W."/>
            <person name="Song I."/>
            <person name="Jeong J.-H."/>
            <person name="Kim D."/>
            <person name="Kim S."/>
            <person name="Ryu S."/>
            <person name="Song J.Y."/>
            <person name="Lee S.K."/>
        </authorList>
    </citation>
    <scope>NUCLEOTIDE SEQUENCE [LARGE SCALE GENOMIC DNA]</scope>
    <source>
        <tissue evidence="2">Muscle</tissue>
    </source>
</reference>
<comment type="caution">
    <text evidence="2">The sequence shown here is derived from an EMBL/GenBank/DDBJ whole genome shotgun (WGS) entry which is preliminary data.</text>
</comment>
<dbReference type="AlphaFoldDB" id="A0A4Z2GJR1"/>
<evidence type="ECO:0000256" key="1">
    <source>
        <dbReference type="SAM" id="MobiDB-lite"/>
    </source>
</evidence>
<keyword evidence="3" id="KW-1185">Reference proteome</keyword>
<proteinExistence type="predicted"/>
<feature type="compositionally biased region" description="Basic and acidic residues" evidence="1">
    <location>
        <begin position="61"/>
        <end position="75"/>
    </location>
</feature>
<gene>
    <name evidence="2" type="ORF">EYF80_036112</name>
</gene>
<organism evidence="2 3">
    <name type="scientific">Liparis tanakae</name>
    <name type="common">Tanaka's snailfish</name>
    <dbReference type="NCBI Taxonomy" id="230148"/>
    <lineage>
        <taxon>Eukaryota</taxon>
        <taxon>Metazoa</taxon>
        <taxon>Chordata</taxon>
        <taxon>Craniata</taxon>
        <taxon>Vertebrata</taxon>
        <taxon>Euteleostomi</taxon>
        <taxon>Actinopterygii</taxon>
        <taxon>Neopterygii</taxon>
        <taxon>Teleostei</taxon>
        <taxon>Neoteleostei</taxon>
        <taxon>Acanthomorphata</taxon>
        <taxon>Eupercaria</taxon>
        <taxon>Perciformes</taxon>
        <taxon>Cottioidei</taxon>
        <taxon>Cottales</taxon>
        <taxon>Liparidae</taxon>
        <taxon>Liparis</taxon>
    </lineage>
</organism>
<evidence type="ECO:0000313" key="3">
    <source>
        <dbReference type="Proteomes" id="UP000314294"/>
    </source>
</evidence>
<evidence type="ECO:0000313" key="2">
    <source>
        <dbReference type="EMBL" id="TNN53706.1"/>
    </source>
</evidence>
<feature type="region of interest" description="Disordered" evidence="1">
    <location>
        <begin position="52"/>
        <end position="75"/>
    </location>
</feature>
<dbReference type="EMBL" id="SRLO01000508">
    <property type="protein sequence ID" value="TNN53706.1"/>
    <property type="molecule type" value="Genomic_DNA"/>
</dbReference>
<sequence length="75" mass="8156">MGAGVKVTGDLQDFKELPLACRLWSWRLSVVPPRARSQELKAITGILDMLQSRPSGSKQETTSRKGEVCKDAGGL</sequence>
<protein>
    <submittedName>
        <fullName evidence="2">Uncharacterized protein</fullName>
    </submittedName>
</protein>
<name>A0A4Z2GJR1_9TELE</name>
<accession>A0A4Z2GJR1</accession>